<sequence length="1020" mass="104493">MASTLVDLVKITSNSTGTGAITLGSSVAGYRGFEALTNGEVYSYSIQDGDAWEFGRGTFMSATGQFIRTPIDSSDGGAAINLRQNAQIAFVALSEDLDAVQLSNAAVAAAEQVAIDAAQVAADRAIVEAGSKTVVNGEAVYPNTYASTVPQGVINLSNDGITTGSGGTPGTYAGGVTGGPNGFSWEYSIGLDGKIASYEITSPGISTDTTAPTLSYGSGSITGAVVPTATVAARIAQASSYWAISTDGSTLDLYSNVAGSPSPVLDPTGDQVKVFVSAGAEKVVDAAESWAQSPTAPDPLDPTSKSAKGWAGEAQAQSTNLSNATFAKYFVFPGFVRSDNGRIDTTTTPGVYVNTGYLDLDEINLAEINLQGGTGAYSIAYYTSAFALISGVAASSNDAYVNTIPAIPSNAAWAALSARATQGSQRLLVAVKPAKFLDGQPDAGLMGNGNLFTLLRSPGYYNNASPPVLVADPNWINSDPIKVTPGYQISYDAYASTTVSILRYTDASGAYAGRVLGTAANTRNTINAIVPGAAAYTGSIFGTTLTVTAIASGTLSVGSVVGGASAGTIITALGTGTGGTGTYTVNNSQTLASGALTQPAAQFAQMSAGNPGALGAAATSPTMPNTIKYGPAASTGLAAPSTLEIAVGDNLKTYITANGFVTSTGTTPNADANWRRTPSRLTMRAAGEGKRYIAYEARGSNSMSLISAVDGSGTVVGSVLGSGSFTQFKGTFEVPDTAVSVHLCHAAAYPATFQYLIQQPATGAPVIAPTANIGTIPDSRSSTQYPTYRTLLENRFGCSVQQLGLPGATVQTTSADTYLSTVTSALPNPRMIVILPGGNDAGAAGSVGTFSASSPNGVAGEAVKTIPTAPYPATPTGLSFIEYIYITGAKLRDFYKDIRTRAGIVGGDTEAQKSAKLAAVQKTLIVWITDLPQQRGDASNPFSLPANHERKRQAVIEVAKLLKMPFVDIQGKYPIDMSLEPFYVAPTTPGINNGNLTEDGLHWNEVLQSVGVDMLAAEVG</sequence>
<keyword evidence="3" id="KW-1185">Reference proteome</keyword>
<gene>
    <name evidence="2" type="ORF">BES08_05935</name>
</gene>
<name>A0A1D8A2L0_9SPHN</name>
<protein>
    <submittedName>
        <fullName evidence="2">Uncharacterized protein</fullName>
    </submittedName>
</protein>
<reference evidence="3" key="1">
    <citation type="journal article" date="2017" name="J. Biotechnol.">
        <title>Complete genome sequence of Novosphingobium resinovorum SA1, a versatile xenobiotic-degrading bacterium capable of utilizing sulfanilic acid.</title>
        <authorList>
            <person name="Hegedus B."/>
            <person name="Kos P.B."/>
            <person name="Balint B."/>
            <person name="Maroti G."/>
            <person name="Gan H.M."/>
            <person name="Perei K."/>
            <person name="Rakhely G."/>
        </authorList>
    </citation>
    <scope>NUCLEOTIDE SEQUENCE [LARGE SCALE GENOMIC DNA]</scope>
    <source>
        <strain evidence="3">SA1</strain>
    </source>
</reference>
<dbReference type="Proteomes" id="UP000094626">
    <property type="component" value="Chromosome"/>
</dbReference>
<dbReference type="GO" id="GO:0016788">
    <property type="term" value="F:hydrolase activity, acting on ester bonds"/>
    <property type="evidence" value="ECO:0007669"/>
    <property type="project" value="UniProtKB-ARBA"/>
</dbReference>
<feature type="region of interest" description="Disordered" evidence="1">
    <location>
        <begin position="287"/>
        <end position="307"/>
    </location>
</feature>
<dbReference type="Gene3D" id="3.40.50.1110">
    <property type="entry name" value="SGNH hydrolase"/>
    <property type="match status" value="1"/>
</dbReference>
<evidence type="ECO:0000313" key="2">
    <source>
        <dbReference type="EMBL" id="AOR76349.1"/>
    </source>
</evidence>
<dbReference type="OrthoDB" id="9777593at2"/>
<dbReference type="InterPro" id="IPR036514">
    <property type="entry name" value="SGNH_hydro_sf"/>
</dbReference>
<dbReference type="KEGG" id="nre:BES08_05935"/>
<accession>A0A1D8A2L0</accession>
<dbReference type="AlphaFoldDB" id="A0A1D8A2L0"/>
<organism evidence="2 3">
    <name type="scientific">Novosphingobium resinovorum</name>
    <dbReference type="NCBI Taxonomy" id="158500"/>
    <lineage>
        <taxon>Bacteria</taxon>
        <taxon>Pseudomonadati</taxon>
        <taxon>Pseudomonadota</taxon>
        <taxon>Alphaproteobacteria</taxon>
        <taxon>Sphingomonadales</taxon>
        <taxon>Sphingomonadaceae</taxon>
        <taxon>Novosphingobium</taxon>
    </lineage>
</organism>
<evidence type="ECO:0000256" key="1">
    <source>
        <dbReference type="SAM" id="MobiDB-lite"/>
    </source>
</evidence>
<proteinExistence type="predicted"/>
<dbReference type="SUPFAM" id="SSF52266">
    <property type="entry name" value="SGNH hydrolase"/>
    <property type="match status" value="1"/>
</dbReference>
<dbReference type="EMBL" id="CP017075">
    <property type="protein sequence ID" value="AOR76349.1"/>
    <property type="molecule type" value="Genomic_DNA"/>
</dbReference>
<evidence type="ECO:0000313" key="3">
    <source>
        <dbReference type="Proteomes" id="UP000094626"/>
    </source>
</evidence>
<dbReference type="RefSeq" id="WP_069707805.1">
    <property type="nucleotide sequence ID" value="NZ_CP017075.1"/>
</dbReference>